<dbReference type="InterPro" id="IPR000355">
    <property type="entry name" value="Chemokine_rcpt"/>
</dbReference>
<dbReference type="GO" id="GO:0006955">
    <property type="term" value="P:immune response"/>
    <property type="evidence" value="ECO:0007669"/>
    <property type="project" value="TreeGrafter"/>
</dbReference>
<reference evidence="12 13" key="1">
    <citation type="submission" date="2020-04" db="EMBL/GenBank/DDBJ databases">
        <title>Chromosome-level genome assembly of a cyprinid fish Onychostoma macrolepis by integration of Nanopore Sequencing, Bionano and Hi-C technology.</title>
        <authorList>
            <person name="Wang D."/>
        </authorList>
    </citation>
    <scope>NUCLEOTIDE SEQUENCE [LARGE SCALE GENOMIC DNA]</scope>
    <source>
        <strain evidence="12">SWU-2019</strain>
        <tissue evidence="12">Muscle</tissue>
    </source>
</reference>
<dbReference type="InterPro" id="IPR000276">
    <property type="entry name" value="GPCR_Rhodpsn"/>
</dbReference>
<dbReference type="GO" id="GO:0016493">
    <property type="term" value="F:C-C chemokine receptor activity"/>
    <property type="evidence" value="ECO:0007669"/>
    <property type="project" value="TreeGrafter"/>
</dbReference>
<sequence length="404" mass="45913">MLILSSIINRLLFSQEEQTETLYSAFRQNPESVKSFRRRMETSEEHYYDYPEYENNSSNFSYNDYQTICEKGDVRAFARIFLPAVFVLSLVIGLAGNALVVAVYAYCKQLKTLTDTFILHLAVADLLLLLTLPFWAADAIHGWELGVTVCKLVSALYTINFTCSMMLLAHISMDQYLALTPGARSTGVTCAFQKKHCKKLCLVVWTIAFFLGVPDLVFSTVRELPHKKSCIAMYPSDMALKAKASLEVVEVVIGFLLPLLVMLFCYTCVGRALLKLPQERRWRKWRSIRVLLVMVGVFVVTQLPYNVVKFCRAMDIMYTFVTHCGVSKELDRATQVTESLALTHCCLNPVLYTFVGSSFRQYVLKCAKDFGDRGRRLARAREQQEVDISLNSHSQSQETSTFSI</sequence>
<feature type="transmembrane region" description="Helical" evidence="10">
    <location>
        <begin position="80"/>
        <end position="105"/>
    </location>
</feature>
<name>A0A7J6DDG3_9TELE</name>
<comment type="caution">
    <text evidence="12">The sequence shown here is derived from an EMBL/GenBank/DDBJ whole genome shotgun (WGS) entry which is preliminary data.</text>
</comment>
<dbReference type="PRINTS" id="PR00237">
    <property type="entry name" value="GPCRRHODOPSN"/>
</dbReference>
<evidence type="ECO:0000256" key="9">
    <source>
        <dbReference type="ARBA" id="ARBA00023224"/>
    </source>
</evidence>
<evidence type="ECO:0000256" key="4">
    <source>
        <dbReference type="ARBA" id="ARBA00022989"/>
    </source>
</evidence>
<dbReference type="GO" id="GO:0007204">
    <property type="term" value="P:positive regulation of cytosolic calcium ion concentration"/>
    <property type="evidence" value="ECO:0007669"/>
    <property type="project" value="TreeGrafter"/>
</dbReference>
<keyword evidence="7" id="KW-0675">Receptor</keyword>
<dbReference type="PRINTS" id="PR00657">
    <property type="entry name" value="CCCHEMOKINER"/>
</dbReference>
<comment type="subcellular location">
    <subcellularLocation>
        <location evidence="1">Cell membrane</location>
        <topology evidence="1">Multi-pass membrane protein</topology>
    </subcellularLocation>
</comment>
<evidence type="ECO:0000313" key="12">
    <source>
        <dbReference type="EMBL" id="KAF4117343.1"/>
    </source>
</evidence>
<feature type="transmembrane region" description="Helical" evidence="10">
    <location>
        <begin position="251"/>
        <end position="274"/>
    </location>
</feature>
<keyword evidence="3 10" id="KW-0812">Transmembrane</keyword>
<dbReference type="Gene3D" id="1.20.1070.10">
    <property type="entry name" value="Rhodopsin 7-helix transmembrane proteins"/>
    <property type="match status" value="1"/>
</dbReference>
<evidence type="ECO:0000256" key="5">
    <source>
        <dbReference type="ARBA" id="ARBA00023040"/>
    </source>
</evidence>
<accession>A0A7J6DDG3</accession>
<evidence type="ECO:0000256" key="7">
    <source>
        <dbReference type="ARBA" id="ARBA00023170"/>
    </source>
</evidence>
<dbReference type="InterPro" id="IPR017452">
    <property type="entry name" value="GPCR_Rhodpsn_7TM"/>
</dbReference>
<feature type="domain" description="G-protein coupled receptors family 1 profile" evidence="11">
    <location>
        <begin position="96"/>
        <end position="352"/>
    </location>
</feature>
<keyword evidence="13" id="KW-1185">Reference proteome</keyword>
<dbReference type="GO" id="GO:0019722">
    <property type="term" value="P:calcium-mediated signaling"/>
    <property type="evidence" value="ECO:0007669"/>
    <property type="project" value="TreeGrafter"/>
</dbReference>
<feature type="transmembrane region" description="Helical" evidence="10">
    <location>
        <begin position="117"/>
        <end position="136"/>
    </location>
</feature>
<proteinExistence type="predicted"/>
<feature type="transmembrane region" description="Helical" evidence="10">
    <location>
        <begin position="286"/>
        <end position="305"/>
    </location>
</feature>
<dbReference type="FunFam" id="1.20.1070.10:FF:000035">
    <property type="entry name" value="C-C chemokine receptor type 6"/>
    <property type="match status" value="1"/>
</dbReference>
<evidence type="ECO:0000256" key="1">
    <source>
        <dbReference type="ARBA" id="ARBA00004651"/>
    </source>
</evidence>
<dbReference type="SUPFAM" id="SSF81321">
    <property type="entry name" value="Family A G protein-coupled receptor-like"/>
    <property type="match status" value="1"/>
</dbReference>
<dbReference type="Pfam" id="PF00001">
    <property type="entry name" value="7tm_1"/>
    <property type="match status" value="1"/>
</dbReference>
<dbReference type="InterPro" id="IPR050119">
    <property type="entry name" value="CCR1-9-like"/>
</dbReference>
<dbReference type="AlphaFoldDB" id="A0A7J6DDG3"/>
<dbReference type="GO" id="GO:0009897">
    <property type="term" value="C:external side of plasma membrane"/>
    <property type="evidence" value="ECO:0007669"/>
    <property type="project" value="TreeGrafter"/>
</dbReference>
<keyword evidence="5" id="KW-0297">G-protein coupled receptor</keyword>
<dbReference type="PANTHER" id="PTHR10489">
    <property type="entry name" value="CELL ADHESION MOLECULE"/>
    <property type="match status" value="1"/>
</dbReference>
<dbReference type="PANTHER" id="PTHR10489:SF910">
    <property type="entry name" value="ATYPICAL CHEMOKINE RECEPTOR 4"/>
    <property type="match status" value="1"/>
</dbReference>
<keyword evidence="2" id="KW-1003">Cell membrane</keyword>
<dbReference type="PROSITE" id="PS50262">
    <property type="entry name" value="G_PROTEIN_RECEP_F1_2"/>
    <property type="match status" value="1"/>
</dbReference>
<dbReference type="Proteomes" id="UP000579812">
    <property type="component" value="Unassembled WGS sequence"/>
</dbReference>
<evidence type="ECO:0000256" key="2">
    <source>
        <dbReference type="ARBA" id="ARBA00022475"/>
    </source>
</evidence>
<dbReference type="GO" id="GO:0060326">
    <property type="term" value="P:cell chemotaxis"/>
    <property type="evidence" value="ECO:0007669"/>
    <property type="project" value="TreeGrafter"/>
</dbReference>
<keyword evidence="4 10" id="KW-1133">Transmembrane helix</keyword>
<protein>
    <recommendedName>
        <fullName evidence="11">G-protein coupled receptors family 1 profile domain-containing protein</fullName>
    </recommendedName>
</protein>
<dbReference type="GO" id="GO:0019957">
    <property type="term" value="F:C-C chemokine binding"/>
    <property type="evidence" value="ECO:0007669"/>
    <property type="project" value="TreeGrafter"/>
</dbReference>
<evidence type="ECO:0000259" key="11">
    <source>
        <dbReference type="PROSITE" id="PS50262"/>
    </source>
</evidence>
<keyword evidence="8" id="KW-0325">Glycoprotein</keyword>
<evidence type="ECO:0000313" key="13">
    <source>
        <dbReference type="Proteomes" id="UP000579812"/>
    </source>
</evidence>
<evidence type="ECO:0000256" key="10">
    <source>
        <dbReference type="SAM" id="Phobius"/>
    </source>
</evidence>
<evidence type="ECO:0000256" key="6">
    <source>
        <dbReference type="ARBA" id="ARBA00023136"/>
    </source>
</evidence>
<keyword evidence="6 10" id="KW-0472">Membrane</keyword>
<dbReference type="EMBL" id="JAAMOB010000002">
    <property type="protein sequence ID" value="KAF4117343.1"/>
    <property type="molecule type" value="Genomic_DNA"/>
</dbReference>
<evidence type="ECO:0000256" key="3">
    <source>
        <dbReference type="ARBA" id="ARBA00022692"/>
    </source>
</evidence>
<evidence type="ECO:0000256" key="8">
    <source>
        <dbReference type="ARBA" id="ARBA00023180"/>
    </source>
</evidence>
<gene>
    <name evidence="12" type="ORF">G5714_001896</name>
</gene>
<feature type="transmembrane region" description="Helical" evidence="10">
    <location>
        <begin position="156"/>
        <end position="179"/>
    </location>
</feature>
<organism evidence="12 13">
    <name type="scientific">Onychostoma macrolepis</name>
    <dbReference type="NCBI Taxonomy" id="369639"/>
    <lineage>
        <taxon>Eukaryota</taxon>
        <taxon>Metazoa</taxon>
        <taxon>Chordata</taxon>
        <taxon>Craniata</taxon>
        <taxon>Vertebrata</taxon>
        <taxon>Euteleostomi</taxon>
        <taxon>Actinopterygii</taxon>
        <taxon>Neopterygii</taxon>
        <taxon>Teleostei</taxon>
        <taxon>Ostariophysi</taxon>
        <taxon>Cypriniformes</taxon>
        <taxon>Cyprinidae</taxon>
        <taxon>Acrossocheilinae</taxon>
        <taxon>Onychostoma</taxon>
    </lineage>
</organism>
<feature type="transmembrane region" description="Helical" evidence="10">
    <location>
        <begin position="200"/>
        <end position="218"/>
    </location>
</feature>
<keyword evidence="9" id="KW-0807">Transducer</keyword>